<evidence type="ECO:0000313" key="7">
    <source>
        <dbReference type="EMBL" id="RWS09368.1"/>
    </source>
</evidence>
<comment type="caution">
    <text evidence="5">The sequence shown here is derived from an EMBL/GenBank/DDBJ whole genome shotgun (WGS) entry which is preliminary data.</text>
</comment>
<name>A0A443QCT7_9ACAR</name>
<dbReference type="PANTHER" id="PTHR19303">
    <property type="entry name" value="TRANSPOSON"/>
    <property type="match status" value="1"/>
</dbReference>
<dbReference type="EMBL" id="NCKU01010380">
    <property type="protein sequence ID" value="RWS00839.1"/>
    <property type="molecule type" value="Genomic_DNA"/>
</dbReference>
<dbReference type="InterPro" id="IPR006600">
    <property type="entry name" value="HTH_CenpB_DNA-bd_dom"/>
</dbReference>
<dbReference type="SUPFAM" id="SSF48295">
    <property type="entry name" value="TrpR-like"/>
    <property type="match status" value="1"/>
</dbReference>
<feature type="compositionally biased region" description="Acidic residues" evidence="3">
    <location>
        <begin position="108"/>
        <end position="121"/>
    </location>
</feature>
<evidence type="ECO:0000256" key="3">
    <source>
        <dbReference type="SAM" id="MobiDB-lite"/>
    </source>
</evidence>
<dbReference type="PROSITE" id="PS51253">
    <property type="entry name" value="HTH_CENPB"/>
    <property type="match status" value="1"/>
</dbReference>
<feature type="domain" description="HTH CENPB-type" evidence="4">
    <location>
        <begin position="195"/>
        <end position="267"/>
    </location>
</feature>
<feature type="non-terminal residue" evidence="5">
    <location>
        <position position="378"/>
    </location>
</feature>
<comment type="subcellular location">
    <subcellularLocation>
        <location evidence="1">Nucleus</location>
    </subcellularLocation>
</comment>
<sequence length="378" mass="43925">MIVADCEEDNGTDFCLLVGTQYSSSGENSFNDISPLNGNENNHSQEIITAGGESIIILIYKLFIHILDLTLREDVICIESEDEINHQFETCTRNGPEFENEHRSINEANDESEETEIDDSFGDEKTKKRRRGYVIKRKLQVLQRLEENNGNVSKTSRETLIPRGTIRLWRKEKEKIESMKNIYGGNTERKRVVRKDKSRFRPQMPQLEKDLKEWIASQRQRGRAVGLNDIKTKALELYDIHKERSDFSASNGWLQKFLIRNDLSMRRATSIGQKIPENAPQLALSFIDYIKEYNEKNKNFDIIYANMDEVPVWFDMPRCRTYEQKGVKNVQIKTTGHEKLRFTVVLTTYSDGRKCKPMIIFKGLKKVPRCAFPNDVVV</sequence>
<proteinExistence type="predicted"/>
<reference evidence="5 8" key="1">
    <citation type="journal article" date="2018" name="Gigascience">
        <title>Genomes of trombidid mites reveal novel predicted allergens and laterally-transferred genes associated with secondary metabolism.</title>
        <authorList>
            <person name="Dong X."/>
            <person name="Chaisiri K."/>
            <person name="Xia D."/>
            <person name="Armstrong S.D."/>
            <person name="Fang Y."/>
            <person name="Donnelly M.J."/>
            <person name="Kadowaki T."/>
            <person name="McGarry J.W."/>
            <person name="Darby A.C."/>
            <person name="Makepeace B.L."/>
        </authorList>
    </citation>
    <scope>NUCLEOTIDE SEQUENCE [LARGE SCALE GENOMIC DNA]</scope>
    <source>
        <strain evidence="5">UoL-WK</strain>
    </source>
</reference>
<evidence type="ECO:0000313" key="6">
    <source>
        <dbReference type="EMBL" id="RWS05957.1"/>
    </source>
</evidence>
<keyword evidence="8" id="KW-1185">Reference proteome</keyword>
<reference evidence="5" key="2">
    <citation type="submission" date="2018-11" db="EMBL/GenBank/DDBJ databases">
        <title>Trombidioid mite genomics.</title>
        <authorList>
            <person name="Dong X."/>
        </authorList>
    </citation>
    <scope>NUCLEOTIDE SEQUENCE</scope>
    <source>
        <strain evidence="5">UoL-WK</strain>
    </source>
</reference>
<dbReference type="EMBL" id="NCKU01002540">
    <property type="protein sequence ID" value="RWS09368.1"/>
    <property type="molecule type" value="Genomic_DNA"/>
</dbReference>
<protein>
    <submittedName>
        <fullName evidence="5">Pogo transposable element with KRAB domain-like protein</fullName>
    </submittedName>
</protein>
<dbReference type="PANTHER" id="PTHR19303:SF57">
    <property type="entry name" value="HTH CENPB-TYPE DOMAIN-CONTAINING PROTEIN"/>
    <property type="match status" value="1"/>
</dbReference>
<feature type="region of interest" description="Disordered" evidence="3">
    <location>
        <begin position="105"/>
        <end position="124"/>
    </location>
</feature>
<evidence type="ECO:0000313" key="5">
    <source>
        <dbReference type="EMBL" id="RWS00839.1"/>
    </source>
</evidence>
<dbReference type="GO" id="GO:0005634">
    <property type="term" value="C:nucleus"/>
    <property type="evidence" value="ECO:0007669"/>
    <property type="project" value="UniProtKB-SubCell"/>
</dbReference>
<dbReference type="SMART" id="SM00674">
    <property type="entry name" value="CENPB"/>
    <property type="match status" value="1"/>
</dbReference>
<dbReference type="EMBL" id="NCKU01004424">
    <property type="protein sequence ID" value="RWS05957.1"/>
    <property type="molecule type" value="Genomic_DNA"/>
</dbReference>
<dbReference type="Proteomes" id="UP000285301">
    <property type="component" value="Unassembled WGS sequence"/>
</dbReference>
<evidence type="ECO:0000259" key="4">
    <source>
        <dbReference type="PROSITE" id="PS51253"/>
    </source>
</evidence>
<dbReference type="Gene3D" id="1.10.10.60">
    <property type="entry name" value="Homeodomain-like"/>
    <property type="match status" value="1"/>
</dbReference>
<gene>
    <name evidence="6" type="ORF">B4U79_16261</name>
    <name evidence="5" type="ORF">B4U79_16808</name>
    <name evidence="7" type="ORF">B4U79_17697</name>
</gene>
<dbReference type="InterPro" id="IPR050863">
    <property type="entry name" value="CenT-Element_Derived"/>
</dbReference>
<evidence type="ECO:0000256" key="1">
    <source>
        <dbReference type="ARBA" id="ARBA00004123"/>
    </source>
</evidence>
<dbReference type="AlphaFoldDB" id="A0A443QCT7"/>
<dbReference type="GO" id="GO:0043565">
    <property type="term" value="F:sequence-specific DNA binding"/>
    <property type="evidence" value="ECO:0007669"/>
    <property type="project" value="InterPro"/>
</dbReference>
<dbReference type="InterPro" id="IPR010921">
    <property type="entry name" value="Trp_repressor/repl_initiator"/>
</dbReference>
<evidence type="ECO:0000256" key="2">
    <source>
        <dbReference type="ARBA" id="ARBA00023125"/>
    </source>
</evidence>
<dbReference type="InterPro" id="IPR009057">
    <property type="entry name" value="Homeodomain-like_sf"/>
</dbReference>
<organism evidence="5 8">
    <name type="scientific">Dinothrombium tinctorium</name>
    <dbReference type="NCBI Taxonomy" id="1965070"/>
    <lineage>
        <taxon>Eukaryota</taxon>
        <taxon>Metazoa</taxon>
        <taxon>Ecdysozoa</taxon>
        <taxon>Arthropoda</taxon>
        <taxon>Chelicerata</taxon>
        <taxon>Arachnida</taxon>
        <taxon>Acari</taxon>
        <taxon>Acariformes</taxon>
        <taxon>Trombidiformes</taxon>
        <taxon>Prostigmata</taxon>
        <taxon>Anystina</taxon>
        <taxon>Parasitengona</taxon>
        <taxon>Trombidioidea</taxon>
        <taxon>Trombidiidae</taxon>
        <taxon>Dinothrombium</taxon>
    </lineage>
</organism>
<dbReference type="OrthoDB" id="6514445at2759"/>
<evidence type="ECO:0000313" key="8">
    <source>
        <dbReference type="Proteomes" id="UP000285301"/>
    </source>
</evidence>
<keyword evidence="2" id="KW-0238">DNA-binding</keyword>
<accession>A0A443QCT7</accession>
<dbReference type="Pfam" id="PF03221">
    <property type="entry name" value="HTH_Tnp_Tc5"/>
    <property type="match status" value="1"/>
</dbReference>
<dbReference type="SUPFAM" id="SSF46689">
    <property type="entry name" value="Homeodomain-like"/>
    <property type="match status" value="1"/>
</dbReference>